<dbReference type="OrthoDB" id="916275at2"/>
<organism evidence="2 3">
    <name type="scientific">Algoriphagus halophilus</name>
    <dbReference type="NCBI Taxonomy" id="226505"/>
    <lineage>
        <taxon>Bacteria</taxon>
        <taxon>Pseudomonadati</taxon>
        <taxon>Bacteroidota</taxon>
        <taxon>Cytophagia</taxon>
        <taxon>Cytophagales</taxon>
        <taxon>Cyclobacteriaceae</taxon>
        <taxon>Algoriphagus</taxon>
    </lineage>
</organism>
<dbReference type="STRING" id="226505.SAMN05444394_1516"/>
<reference evidence="3" key="1">
    <citation type="submission" date="2016-11" db="EMBL/GenBank/DDBJ databases">
        <authorList>
            <person name="Varghese N."/>
            <person name="Submissions S."/>
        </authorList>
    </citation>
    <scope>NUCLEOTIDE SEQUENCE [LARGE SCALE GENOMIC DNA]</scope>
    <source>
        <strain evidence="3">DSM 15292</strain>
    </source>
</reference>
<dbReference type="EMBL" id="FSRC01000001">
    <property type="protein sequence ID" value="SIN75618.1"/>
    <property type="molecule type" value="Genomic_DNA"/>
</dbReference>
<keyword evidence="1" id="KW-0812">Transmembrane</keyword>
<evidence type="ECO:0000313" key="3">
    <source>
        <dbReference type="Proteomes" id="UP000185221"/>
    </source>
</evidence>
<keyword evidence="1" id="KW-1133">Transmembrane helix</keyword>
<accession>A0A1N6DXV3</accession>
<evidence type="ECO:0000256" key="1">
    <source>
        <dbReference type="SAM" id="Phobius"/>
    </source>
</evidence>
<sequence>MISEELKIYLKRALPIIGIFVLFPLISYGIWEFYPKRNLNLLIIDKTVLGPGLVEHSSLFWVLNHQKYTKRDQTFYDRKVDYLGYYPAGEKPKPEVKDLSNYSSQMIQDKVSNLDLVYITDTYGVMETTEQEENNSTTLVPKKIYGGLDEKDIELIREAKNKEKTIVAEFNTMASPTSKENRTEFENIMGIQWTGWIGRYFDEMDTLLNTDVPNWIKFQYKKQHDGNWLPSGPGLVFIHEDGRIEGLTFEEDYQNKIPLIRSQRINPLSELLPEVVPYPDWFDVVLIERDYKVISYYDINPTSEGLEKLRSMGLPRFFPASVVKDNGKGKLYYLAGDYSDLRVELGSSKFTGLPFFWKGLHLVTDYTDRESFFWNYYYPLTSKILEDAHTSKN</sequence>
<name>A0A1N6DXV3_9BACT</name>
<dbReference type="AlphaFoldDB" id="A0A1N6DXV3"/>
<protein>
    <submittedName>
        <fullName evidence="2">Uncharacterized protein</fullName>
    </submittedName>
</protein>
<dbReference type="RefSeq" id="WP_074224205.1">
    <property type="nucleotide sequence ID" value="NZ_FSRC01000001.1"/>
</dbReference>
<dbReference type="Proteomes" id="UP000185221">
    <property type="component" value="Unassembled WGS sequence"/>
</dbReference>
<gene>
    <name evidence="2" type="ORF">SAMN05444394_1516</name>
</gene>
<proteinExistence type="predicted"/>
<keyword evidence="3" id="KW-1185">Reference proteome</keyword>
<keyword evidence="1" id="KW-0472">Membrane</keyword>
<feature type="transmembrane region" description="Helical" evidence="1">
    <location>
        <begin position="12"/>
        <end position="31"/>
    </location>
</feature>
<evidence type="ECO:0000313" key="2">
    <source>
        <dbReference type="EMBL" id="SIN75618.1"/>
    </source>
</evidence>